<name>A0A381QPF2_9ZZZZ</name>
<dbReference type="EMBL" id="UINC01001443">
    <property type="protein sequence ID" value="SUZ80834.1"/>
    <property type="molecule type" value="Genomic_DNA"/>
</dbReference>
<sequence length="274" mass="30173">MATTWNTTLTADQRYSYTEDGVVHIPGAVDADLLAAIEDLADRQLADPGPWVTDTGPELATGRLFTTRYLWRTEQAMRRFVFESGMAELAAALMDSHSARFYFDHLLVKDPGTESPTPWHQDIGYWPFLGSQICSVWVACTGASVAESSLEFVRGSHRWGRYFAPESFTGESAWTADFVGERCPDIEAARDDYDIVGFDVEPGDALVFSSWIVHGSPGNAGTHRRTALSTRWLGDDAVWSPHPGCDPSVTQDDTTAVPGGYPADDDRFPLVWSA</sequence>
<dbReference type="Pfam" id="PF05721">
    <property type="entry name" value="PhyH"/>
    <property type="match status" value="1"/>
</dbReference>
<reference evidence="1" key="1">
    <citation type="submission" date="2018-05" db="EMBL/GenBank/DDBJ databases">
        <authorList>
            <person name="Lanie J.A."/>
            <person name="Ng W.-L."/>
            <person name="Kazmierczak K.M."/>
            <person name="Andrzejewski T.M."/>
            <person name="Davidsen T.M."/>
            <person name="Wayne K.J."/>
            <person name="Tettelin H."/>
            <person name="Glass J.I."/>
            <person name="Rusch D."/>
            <person name="Podicherti R."/>
            <person name="Tsui H.-C.T."/>
            <person name="Winkler M.E."/>
        </authorList>
    </citation>
    <scope>NUCLEOTIDE SEQUENCE</scope>
</reference>
<dbReference type="PANTHER" id="PTHR20883">
    <property type="entry name" value="PHYTANOYL-COA DIOXYGENASE DOMAIN CONTAINING 1"/>
    <property type="match status" value="1"/>
</dbReference>
<gene>
    <name evidence="1" type="ORF">METZ01_LOCUS33688</name>
</gene>
<dbReference type="PANTHER" id="PTHR20883:SF49">
    <property type="entry name" value="PHYTANOYL-COA DIOXYGENASE"/>
    <property type="match status" value="1"/>
</dbReference>
<dbReference type="Gene3D" id="2.60.120.620">
    <property type="entry name" value="q2cbj1_9rhob like domain"/>
    <property type="match status" value="1"/>
</dbReference>
<protein>
    <recommendedName>
        <fullName evidence="2">Phytanoyl-CoA dioxygenase</fullName>
    </recommendedName>
</protein>
<dbReference type="SUPFAM" id="SSF51197">
    <property type="entry name" value="Clavaminate synthase-like"/>
    <property type="match status" value="1"/>
</dbReference>
<evidence type="ECO:0008006" key="2">
    <source>
        <dbReference type="Google" id="ProtNLM"/>
    </source>
</evidence>
<accession>A0A381QPF2</accession>
<dbReference type="AlphaFoldDB" id="A0A381QPF2"/>
<evidence type="ECO:0000313" key="1">
    <source>
        <dbReference type="EMBL" id="SUZ80834.1"/>
    </source>
</evidence>
<organism evidence="1">
    <name type="scientific">marine metagenome</name>
    <dbReference type="NCBI Taxonomy" id="408172"/>
    <lineage>
        <taxon>unclassified sequences</taxon>
        <taxon>metagenomes</taxon>
        <taxon>ecological metagenomes</taxon>
    </lineage>
</organism>
<proteinExistence type="predicted"/>
<dbReference type="InterPro" id="IPR008775">
    <property type="entry name" value="Phytyl_CoA_dOase-like"/>
</dbReference>